<dbReference type="OrthoDB" id="2364866at2"/>
<protein>
    <submittedName>
        <fullName evidence="3">Polyketide cyclase</fullName>
    </submittedName>
</protein>
<dbReference type="InterPro" id="IPR013538">
    <property type="entry name" value="ASHA1/2-like_C"/>
</dbReference>
<dbReference type="InterPro" id="IPR023393">
    <property type="entry name" value="START-like_dom_sf"/>
</dbReference>
<dbReference type="EMBL" id="VOEI01000004">
    <property type="protein sequence ID" value="TWR25509.1"/>
    <property type="molecule type" value="Genomic_DNA"/>
</dbReference>
<evidence type="ECO:0000313" key="4">
    <source>
        <dbReference type="Proteomes" id="UP000318010"/>
    </source>
</evidence>
<proteinExistence type="inferred from homology"/>
<dbReference type="Pfam" id="PF08327">
    <property type="entry name" value="AHSA1"/>
    <property type="match status" value="1"/>
</dbReference>
<keyword evidence="4" id="KW-1185">Reference proteome</keyword>
<dbReference type="CDD" id="cd08901">
    <property type="entry name" value="SRPBCC_CalC_Aha1-like_8"/>
    <property type="match status" value="1"/>
</dbReference>
<feature type="domain" description="Activator of Hsp90 ATPase homologue 1/2-like C-terminal" evidence="2">
    <location>
        <begin position="21"/>
        <end position="139"/>
    </location>
</feature>
<comment type="similarity">
    <text evidence="1">Belongs to the AHA1 family.</text>
</comment>
<dbReference type="Proteomes" id="UP000318010">
    <property type="component" value="Unassembled WGS sequence"/>
</dbReference>
<dbReference type="AlphaFoldDB" id="A0A563U2I1"/>
<evidence type="ECO:0000259" key="2">
    <source>
        <dbReference type="Pfam" id="PF08327"/>
    </source>
</evidence>
<name>A0A563U2I1_9SPHI</name>
<dbReference type="Gene3D" id="3.30.530.20">
    <property type="match status" value="1"/>
</dbReference>
<evidence type="ECO:0000313" key="3">
    <source>
        <dbReference type="EMBL" id="TWR25509.1"/>
    </source>
</evidence>
<comment type="caution">
    <text evidence="3">The sequence shown here is derived from an EMBL/GenBank/DDBJ whole genome shotgun (WGS) entry which is preliminary data.</text>
</comment>
<gene>
    <name evidence="3" type="ORF">FPZ42_12995</name>
</gene>
<dbReference type="SUPFAM" id="SSF55961">
    <property type="entry name" value="Bet v1-like"/>
    <property type="match status" value="1"/>
</dbReference>
<sequence>MKKQTAAKAPVAETAMLIRRPINRVFDALADPKHTTQFWFTHSTGKLQDGAEVEWTWEMYQVTTKVKVLTFERNKRILLEWGNQNPTQVDFTFNNLTDTATLIQVVNSGFTGSNDEQMKAAMDSLGGFTLVLAGLKAWLEFGVKLNLVADRYPQGK</sequence>
<organism evidence="3 4">
    <name type="scientific">Mucilaginibacter achroorhodeus</name>
    <dbReference type="NCBI Taxonomy" id="2599294"/>
    <lineage>
        <taxon>Bacteria</taxon>
        <taxon>Pseudomonadati</taxon>
        <taxon>Bacteroidota</taxon>
        <taxon>Sphingobacteriia</taxon>
        <taxon>Sphingobacteriales</taxon>
        <taxon>Sphingobacteriaceae</taxon>
        <taxon>Mucilaginibacter</taxon>
    </lineage>
</organism>
<dbReference type="RefSeq" id="WP_146272060.1">
    <property type="nucleotide sequence ID" value="NZ_VOEI01000004.1"/>
</dbReference>
<evidence type="ECO:0000256" key="1">
    <source>
        <dbReference type="ARBA" id="ARBA00006817"/>
    </source>
</evidence>
<reference evidence="3 4" key="1">
    <citation type="submission" date="2019-07" db="EMBL/GenBank/DDBJ databases">
        <authorList>
            <person name="Kim J."/>
        </authorList>
    </citation>
    <scope>NUCLEOTIDE SEQUENCE [LARGE SCALE GENOMIC DNA]</scope>
    <source>
        <strain evidence="3 4">MJ1a</strain>
    </source>
</reference>
<accession>A0A563U2I1</accession>